<dbReference type="STRING" id="701091.M2TEI3"/>
<evidence type="ECO:0000256" key="2">
    <source>
        <dbReference type="ARBA" id="ARBA00022692"/>
    </source>
</evidence>
<feature type="transmembrane region" description="Helical" evidence="5">
    <location>
        <begin position="157"/>
        <end position="179"/>
    </location>
</feature>
<dbReference type="GO" id="GO:0016020">
    <property type="term" value="C:membrane"/>
    <property type="evidence" value="ECO:0007669"/>
    <property type="project" value="UniProtKB-SubCell"/>
</dbReference>
<keyword evidence="4 5" id="KW-0472">Membrane</keyword>
<protein>
    <recommendedName>
        <fullName evidence="6">STAS domain-containing protein</fullName>
    </recommendedName>
</protein>
<evidence type="ECO:0000313" key="8">
    <source>
        <dbReference type="Proteomes" id="UP000016936"/>
    </source>
</evidence>
<reference evidence="7 8" key="1">
    <citation type="journal article" date="2012" name="PLoS Pathog.">
        <title>Diverse lifestyles and strategies of plant pathogenesis encoded in the genomes of eighteen Dothideomycetes fungi.</title>
        <authorList>
            <person name="Ohm R.A."/>
            <person name="Feau N."/>
            <person name="Henrissat B."/>
            <person name="Schoch C.L."/>
            <person name="Horwitz B.A."/>
            <person name="Barry K.W."/>
            <person name="Condon B.J."/>
            <person name="Copeland A.C."/>
            <person name="Dhillon B."/>
            <person name="Glaser F."/>
            <person name="Hesse C.N."/>
            <person name="Kosti I."/>
            <person name="LaButti K."/>
            <person name="Lindquist E.A."/>
            <person name="Lucas S."/>
            <person name="Salamov A.A."/>
            <person name="Bradshaw R.E."/>
            <person name="Ciuffetti L."/>
            <person name="Hamelin R.C."/>
            <person name="Kema G.H.J."/>
            <person name="Lawrence C."/>
            <person name="Scott J.A."/>
            <person name="Spatafora J.W."/>
            <person name="Turgeon B.G."/>
            <person name="de Wit P.J.G.M."/>
            <person name="Zhong S."/>
            <person name="Goodwin S.B."/>
            <person name="Grigoriev I.V."/>
        </authorList>
    </citation>
    <scope>NUCLEOTIDE SEQUENCE [LARGE SCALE GENOMIC DNA]</scope>
    <source>
        <strain evidence="8">C5 / ATCC 48332 / race O</strain>
    </source>
</reference>
<dbReference type="Pfam" id="PF00916">
    <property type="entry name" value="Sulfate_transp"/>
    <property type="match status" value="1"/>
</dbReference>
<keyword evidence="8" id="KW-1185">Reference proteome</keyword>
<name>M2TEI3_COCH5</name>
<evidence type="ECO:0000256" key="3">
    <source>
        <dbReference type="ARBA" id="ARBA00022989"/>
    </source>
</evidence>
<dbReference type="eggNOG" id="KOG0236">
    <property type="taxonomic scope" value="Eukaryota"/>
</dbReference>
<keyword evidence="2 5" id="KW-0812">Transmembrane</keyword>
<accession>M2TEI3</accession>
<proteinExistence type="predicted"/>
<organism evidence="7 8">
    <name type="scientific">Cochliobolus heterostrophus (strain C5 / ATCC 48332 / race O)</name>
    <name type="common">Southern corn leaf blight fungus</name>
    <name type="synonym">Bipolaris maydis</name>
    <dbReference type="NCBI Taxonomy" id="701091"/>
    <lineage>
        <taxon>Eukaryota</taxon>
        <taxon>Fungi</taxon>
        <taxon>Dikarya</taxon>
        <taxon>Ascomycota</taxon>
        <taxon>Pezizomycotina</taxon>
        <taxon>Dothideomycetes</taxon>
        <taxon>Pleosporomycetidae</taxon>
        <taxon>Pleosporales</taxon>
        <taxon>Pleosporineae</taxon>
        <taxon>Pleosporaceae</taxon>
        <taxon>Bipolaris</taxon>
    </lineage>
</organism>
<feature type="domain" description="STAS" evidence="6">
    <location>
        <begin position="547"/>
        <end position="671"/>
    </location>
</feature>
<dbReference type="Gene3D" id="3.30.750.24">
    <property type="entry name" value="STAS domain"/>
    <property type="match status" value="1"/>
</dbReference>
<dbReference type="NCBIfam" id="TIGR00815">
    <property type="entry name" value="sulP"/>
    <property type="match status" value="1"/>
</dbReference>
<evidence type="ECO:0000256" key="5">
    <source>
        <dbReference type="SAM" id="Phobius"/>
    </source>
</evidence>
<dbReference type="CDD" id="cd07042">
    <property type="entry name" value="STAS_SulP_like_sulfate_transporter"/>
    <property type="match status" value="1"/>
</dbReference>
<dbReference type="InterPro" id="IPR036513">
    <property type="entry name" value="STAS_dom_sf"/>
</dbReference>
<dbReference type="OrthoDB" id="288203at2759"/>
<evidence type="ECO:0000256" key="4">
    <source>
        <dbReference type="ARBA" id="ARBA00023136"/>
    </source>
</evidence>
<comment type="subcellular location">
    <subcellularLocation>
        <location evidence="1">Membrane</location>
        <topology evidence="1">Multi-pass membrane protein</topology>
    </subcellularLocation>
</comment>
<reference evidence="8" key="2">
    <citation type="journal article" date="2013" name="PLoS Genet.">
        <title>Comparative genome structure, secondary metabolite, and effector coding capacity across Cochliobolus pathogens.</title>
        <authorList>
            <person name="Condon B.J."/>
            <person name="Leng Y."/>
            <person name="Wu D."/>
            <person name="Bushley K.E."/>
            <person name="Ohm R.A."/>
            <person name="Otillar R."/>
            <person name="Martin J."/>
            <person name="Schackwitz W."/>
            <person name="Grimwood J."/>
            <person name="MohdZainudin N."/>
            <person name="Xue C."/>
            <person name="Wang R."/>
            <person name="Manning V.A."/>
            <person name="Dhillon B."/>
            <person name="Tu Z.J."/>
            <person name="Steffenson B.J."/>
            <person name="Salamov A."/>
            <person name="Sun H."/>
            <person name="Lowry S."/>
            <person name="LaButti K."/>
            <person name="Han J."/>
            <person name="Copeland A."/>
            <person name="Lindquist E."/>
            <person name="Barry K."/>
            <person name="Schmutz J."/>
            <person name="Baker S.E."/>
            <person name="Ciuffetti L.M."/>
            <person name="Grigoriev I.V."/>
            <person name="Zhong S."/>
            <person name="Turgeon B.G."/>
        </authorList>
    </citation>
    <scope>NUCLEOTIDE SEQUENCE [LARGE SCALE GENOMIC DNA]</scope>
    <source>
        <strain evidence="8">C5 / ATCC 48332 / race O</strain>
    </source>
</reference>
<dbReference type="EMBL" id="KB445570">
    <property type="protein sequence ID" value="EMD95860.1"/>
    <property type="molecule type" value="Genomic_DNA"/>
</dbReference>
<dbReference type="OMA" id="LYWIFGT"/>
<evidence type="ECO:0000313" key="7">
    <source>
        <dbReference type="EMBL" id="EMD95860.1"/>
    </source>
</evidence>
<dbReference type="HOGENOM" id="CLU_003182_8_1_1"/>
<evidence type="ECO:0000256" key="1">
    <source>
        <dbReference type="ARBA" id="ARBA00004141"/>
    </source>
</evidence>
<feature type="transmembrane region" description="Helical" evidence="5">
    <location>
        <begin position="70"/>
        <end position="88"/>
    </location>
</feature>
<dbReference type="InterPro" id="IPR001902">
    <property type="entry name" value="SLC26A/SulP_fam"/>
</dbReference>
<dbReference type="GO" id="GO:0055085">
    <property type="term" value="P:transmembrane transport"/>
    <property type="evidence" value="ECO:0007669"/>
    <property type="project" value="InterPro"/>
</dbReference>
<dbReference type="PANTHER" id="PTHR11814">
    <property type="entry name" value="SULFATE TRANSPORTER"/>
    <property type="match status" value="1"/>
</dbReference>
<feature type="transmembrane region" description="Helical" evidence="5">
    <location>
        <begin position="372"/>
        <end position="393"/>
    </location>
</feature>
<feature type="transmembrane region" description="Helical" evidence="5">
    <location>
        <begin position="234"/>
        <end position="251"/>
    </location>
</feature>
<feature type="transmembrane region" description="Helical" evidence="5">
    <location>
        <begin position="100"/>
        <end position="119"/>
    </location>
</feature>
<feature type="transmembrane region" description="Helical" evidence="5">
    <location>
        <begin position="272"/>
        <end position="291"/>
    </location>
</feature>
<dbReference type="AlphaFoldDB" id="M2TEI3"/>
<sequence>MKLLPTFSEDRSAQTETFKNIALETIGETYIEEDPSVAEWFREFVPTRRGVVEYFLQVFPSARWIRRYNLHWLAGDAIAGITVGLVVVPQGVAYASLARLSPAYGLYTTFAGAGLYWIFGTSRDISIGTTAVGSLLVGNAVNKVENSHPGKYTPEQVAHAISFLSGVILLACGFLRLGFIIEFVPYIPISAFITSASITIILTQLPTLMGVTGINTRDAPYKVLGNFLKGLPRTKLDAAIGITSIILLFLIKNTCAKMEVRQPRRKKMWSTISSLRLAFTVLLYTLVSWLVNRKTHAGKTKFRTVGHIEKGFSHAGVPPMDGELFGNVASELPAMIIILIVEHIAIAKNFGRQNNYTVIPSQEMIAEGAANLFSPFVGGYVCTGSFGASAVLAKAAVRTPLSGLFSALVLLLALYALTAVFDYIPNAALAGLIIHSTVGLIKGPKDLHKYYQLSPFELFIWVCGVVIAFFTDLQTAIYVTVGLSFAMLLVRMARSPGKFRGPVSVTRIVRKDLPSNQESSGKALDVYIPYDVKDNHNPNITIEPTYPGVFIYRFSENFNYINQAYHVDYLTSYIKSHTRRTQTDDGMHDHERLWCDAPPTERHIQESASLPVLRAVVLDFSTVNVLDITSIDGLKALRETLDRYAAPGLVEWHFAGVHSRWTRKALSFAGFGFPATTNVDSMSNWCPAYTVTTSLAGATDEERKEMEIMKRSASVQDEESCKEAVESSEKQIHMSNPDTKMRFEPMYGVDRPFFHLDLHDAVDAATRDAKRADMRETQTVCSLSTRSETPEQGVV</sequence>
<dbReference type="InterPro" id="IPR011547">
    <property type="entry name" value="SLC26A/SulP_dom"/>
</dbReference>
<keyword evidence="3 5" id="KW-1133">Transmembrane helix</keyword>
<feature type="transmembrane region" description="Helical" evidence="5">
    <location>
        <begin position="453"/>
        <end position="470"/>
    </location>
</feature>
<feature type="transmembrane region" description="Helical" evidence="5">
    <location>
        <begin position="191"/>
        <end position="214"/>
    </location>
</feature>
<dbReference type="Proteomes" id="UP000016936">
    <property type="component" value="Unassembled WGS sequence"/>
</dbReference>
<dbReference type="InterPro" id="IPR002645">
    <property type="entry name" value="STAS_dom"/>
</dbReference>
<evidence type="ECO:0000259" key="6">
    <source>
        <dbReference type="PROSITE" id="PS50801"/>
    </source>
</evidence>
<dbReference type="PROSITE" id="PS50801">
    <property type="entry name" value="STAS"/>
    <property type="match status" value="1"/>
</dbReference>
<gene>
    <name evidence="7" type="ORF">COCHEDRAFT_1127055</name>
</gene>
<feature type="transmembrane region" description="Helical" evidence="5">
    <location>
        <begin position="400"/>
        <end position="417"/>
    </location>
</feature>
<dbReference type="Pfam" id="PF01740">
    <property type="entry name" value="STAS"/>
    <property type="match status" value="1"/>
</dbReference>